<comment type="caution">
    <text evidence="4">The sequence shown here is derived from an EMBL/GenBank/DDBJ whole genome shotgun (WGS) entry which is preliminary data.</text>
</comment>
<proteinExistence type="predicted"/>
<evidence type="ECO:0000256" key="2">
    <source>
        <dbReference type="PROSITE-ProRule" id="PRU00169"/>
    </source>
</evidence>
<organism evidence="4 5">
    <name type="scientific">Leptolyngbya cf. ectocarpi LEGE 11479</name>
    <dbReference type="NCBI Taxonomy" id="1828722"/>
    <lineage>
        <taxon>Bacteria</taxon>
        <taxon>Bacillati</taxon>
        <taxon>Cyanobacteriota</taxon>
        <taxon>Cyanophyceae</taxon>
        <taxon>Leptolyngbyales</taxon>
        <taxon>Leptolyngbyaceae</taxon>
        <taxon>Leptolyngbya group</taxon>
        <taxon>Leptolyngbya</taxon>
    </lineage>
</organism>
<evidence type="ECO:0000256" key="1">
    <source>
        <dbReference type="ARBA" id="ARBA00022553"/>
    </source>
</evidence>
<evidence type="ECO:0000313" key="5">
    <source>
        <dbReference type="Proteomes" id="UP000615026"/>
    </source>
</evidence>
<keyword evidence="1 2" id="KW-0597">Phosphoprotein</keyword>
<sequence>MSHASVIRELDQKIQRAKKGLFTGILAIGIESKPDSDVEWFLYFLVGQIVWASAHTHPKRRWHRQCLKHSSKLTPKTSHPSPCHARNYKTLAQLVMHQKFDREQFSDIVRGCISEVLFDILHAATLESQTSRATLMYKASSRKGASFPCIGLQRTQIWEHVQQDWQDWQQANLLGYCPNLAPTIVQPEILQERTSPDLFQILKKIANGQQTLRDLAVNTQKPLIAITRALAPHIRRDLIKLVHVDDLSPTVSSKQVSDSKLSSYRKKLFNSAGFNHSPGIVYIDDNPADSQTMADIFQGSGYRYINIADPMRALTTVLALKPQLIFLDLVMPVVNGYELCAQIRRISAFEAVPIIIMTNNHGIPDRIRAKLVGANGFLGKPIQASQVLKIAIKYLQPVPMAQPNSTYEQRLFG</sequence>
<feature type="modified residue" description="4-aspartylphosphate" evidence="2">
    <location>
        <position position="328"/>
    </location>
</feature>
<gene>
    <name evidence="4" type="ORF">IQ260_29020</name>
</gene>
<reference evidence="4" key="1">
    <citation type="submission" date="2020-10" db="EMBL/GenBank/DDBJ databases">
        <authorList>
            <person name="Castelo-Branco R."/>
            <person name="Eusebio N."/>
            <person name="Adriana R."/>
            <person name="Vieira A."/>
            <person name="Brugerolle De Fraissinette N."/>
            <person name="Rezende De Castro R."/>
            <person name="Schneider M.P."/>
            <person name="Vasconcelos V."/>
            <person name="Leao P.N."/>
        </authorList>
    </citation>
    <scope>NUCLEOTIDE SEQUENCE</scope>
    <source>
        <strain evidence="4">LEGE 11479</strain>
    </source>
</reference>
<dbReference type="PANTHER" id="PTHR44591">
    <property type="entry name" value="STRESS RESPONSE REGULATOR PROTEIN 1"/>
    <property type="match status" value="1"/>
</dbReference>
<dbReference type="PANTHER" id="PTHR44591:SF23">
    <property type="entry name" value="CHEY SUBFAMILY"/>
    <property type="match status" value="1"/>
</dbReference>
<dbReference type="GO" id="GO:0000160">
    <property type="term" value="P:phosphorelay signal transduction system"/>
    <property type="evidence" value="ECO:0007669"/>
    <property type="project" value="InterPro"/>
</dbReference>
<dbReference type="Proteomes" id="UP000615026">
    <property type="component" value="Unassembled WGS sequence"/>
</dbReference>
<dbReference type="InterPro" id="IPR001789">
    <property type="entry name" value="Sig_transdc_resp-reg_receiver"/>
</dbReference>
<dbReference type="EMBL" id="JADEXP010000500">
    <property type="protein sequence ID" value="MBE9070687.1"/>
    <property type="molecule type" value="Genomic_DNA"/>
</dbReference>
<name>A0A929FD29_LEPEC</name>
<dbReference type="SUPFAM" id="SSF52172">
    <property type="entry name" value="CheY-like"/>
    <property type="match status" value="1"/>
</dbReference>
<dbReference type="SMART" id="SM00448">
    <property type="entry name" value="REC"/>
    <property type="match status" value="1"/>
</dbReference>
<evidence type="ECO:0000259" key="3">
    <source>
        <dbReference type="PROSITE" id="PS50110"/>
    </source>
</evidence>
<dbReference type="InterPro" id="IPR011006">
    <property type="entry name" value="CheY-like_superfamily"/>
</dbReference>
<accession>A0A929FD29</accession>
<dbReference type="PROSITE" id="PS50110">
    <property type="entry name" value="RESPONSE_REGULATORY"/>
    <property type="match status" value="1"/>
</dbReference>
<dbReference type="AlphaFoldDB" id="A0A929FD29"/>
<keyword evidence="5" id="KW-1185">Reference proteome</keyword>
<evidence type="ECO:0000313" key="4">
    <source>
        <dbReference type="EMBL" id="MBE9070687.1"/>
    </source>
</evidence>
<dbReference type="Gene3D" id="3.40.50.2300">
    <property type="match status" value="1"/>
</dbReference>
<protein>
    <submittedName>
        <fullName evidence="4">Response regulator</fullName>
    </submittedName>
</protein>
<feature type="domain" description="Response regulatory" evidence="3">
    <location>
        <begin position="279"/>
        <end position="395"/>
    </location>
</feature>
<dbReference type="RefSeq" id="WP_193996539.1">
    <property type="nucleotide sequence ID" value="NZ_JADEXP010000500.1"/>
</dbReference>
<dbReference type="InterPro" id="IPR050595">
    <property type="entry name" value="Bact_response_regulator"/>
</dbReference>
<dbReference type="Pfam" id="PF00072">
    <property type="entry name" value="Response_reg"/>
    <property type="match status" value="1"/>
</dbReference>
<dbReference type="InterPro" id="IPR024186">
    <property type="entry name" value="Sig_transdc_resp-reg_PatA"/>
</dbReference>
<dbReference type="PIRSF" id="PIRSF005897">
    <property type="entry name" value="RR_PatA"/>
    <property type="match status" value="1"/>
</dbReference>